<evidence type="ECO:0000313" key="1">
    <source>
        <dbReference type="EMBL" id="KAL3759148.1"/>
    </source>
</evidence>
<dbReference type="AlphaFoldDB" id="A0ABD3M5Y1"/>
<organism evidence="1 2">
    <name type="scientific">Discostella pseudostelligera</name>
    <dbReference type="NCBI Taxonomy" id="259834"/>
    <lineage>
        <taxon>Eukaryota</taxon>
        <taxon>Sar</taxon>
        <taxon>Stramenopiles</taxon>
        <taxon>Ochrophyta</taxon>
        <taxon>Bacillariophyta</taxon>
        <taxon>Coscinodiscophyceae</taxon>
        <taxon>Thalassiosirophycidae</taxon>
        <taxon>Stephanodiscales</taxon>
        <taxon>Stephanodiscaceae</taxon>
        <taxon>Discostella</taxon>
    </lineage>
</organism>
<reference evidence="1 2" key="1">
    <citation type="submission" date="2024-10" db="EMBL/GenBank/DDBJ databases">
        <title>Updated reference genomes for cyclostephanoid diatoms.</title>
        <authorList>
            <person name="Roberts W.R."/>
            <person name="Alverson A.J."/>
        </authorList>
    </citation>
    <scope>NUCLEOTIDE SEQUENCE [LARGE SCALE GENOMIC DNA]</scope>
    <source>
        <strain evidence="1 2">AJA232-27</strain>
    </source>
</reference>
<gene>
    <name evidence="1" type="ORF">ACHAWU_008600</name>
</gene>
<dbReference type="EMBL" id="JALLBG020000213">
    <property type="protein sequence ID" value="KAL3759148.1"/>
    <property type="molecule type" value="Genomic_DNA"/>
</dbReference>
<evidence type="ECO:0000313" key="2">
    <source>
        <dbReference type="Proteomes" id="UP001530293"/>
    </source>
</evidence>
<comment type="caution">
    <text evidence="1">The sequence shown here is derived from an EMBL/GenBank/DDBJ whole genome shotgun (WGS) entry which is preliminary data.</text>
</comment>
<keyword evidence="2" id="KW-1185">Reference proteome</keyword>
<name>A0ABD3M5Y1_9STRA</name>
<dbReference type="Proteomes" id="UP001530293">
    <property type="component" value="Unassembled WGS sequence"/>
</dbReference>
<protein>
    <submittedName>
        <fullName evidence="1">Uncharacterized protein</fullName>
    </submittedName>
</protein>
<accession>A0ABD3M5Y1</accession>
<sequence length="133" mass="14038">MTMASYASLPIADCASITTPSPTKRLSMSHAFATSMNSAKTTIGNKARSLIPKIAHLATPVKRKGSRAVEDEASTPVLLYLDTGVIMKQKFACGAANNTTMLVDPFSFDGLDNSPSSGGACDDFSFGPKQLFQ</sequence>
<proteinExistence type="predicted"/>